<accession>A0A8H6AXD7</accession>
<comment type="caution">
    <text evidence="3">The sequence shown here is derived from an EMBL/GenBank/DDBJ whole genome shotgun (WGS) entry which is preliminary data.</text>
</comment>
<dbReference type="GeneID" id="59257791"/>
<organism evidence="3 4">
    <name type="scientific">Botrytis fragariae</name>
    <dbReference type="NCBI Taxonomy" id="1964551"/>
    <lineage>
        <taxon>Eukaryota</taxon>
        <taxon>Fungi</taxon>
        <taxon>Dikarya</taxon>
        <taxon>Ascomycota</taxon>
        <taxon>Pezizomycotina</taxon>
        <taxon>Leotiomycetes</taxon>
        <taxon>Helotiales</taxon>
        <taxon>Sclerotiniaceae</taxon>
        <taxon>Botrytis</taxon>
    </lineage>
</organism>
<keyword evidence="1" id="KW-0732">Signal</keyword>
<evidence type="ECO:0000313" key="3">
    <source>
        <dbReference type="EMBL" id="KAF5875240.1"/>
    </source>
</evidence>
<dbReference type="InterPro" id="IPR056402">
    <property type="entry name" value="DA_N"/>
</dbReference>
<keyword evidence="4" id="KW-1185">Reference proteome</keyword>
<evidence type="ECO:0000256" key="1">
    <source>
        <dbReference type="SAM" id="SignalP"/>
    </source>
</evidence>
<reference evidence="3 4" key="1">
    <citation type="journal article" date="2020" name="Phytopathology">
        <title>A high-quality genome resource of Botrytis fragariae, a new and rapidly spreading fungal pathogen causing strawberry gray mold in the U.S.A.</title>
        <authorList>
            <person name="Wu Y."/>
            <person name="Saski C.A."/>
            <person name="Schnabel G."/>
            <person name="Xiao S."/>
            <person name="Hu M."/>
        </authorList>
    </citation>
    <scope>NUCLEOTIDE SEQUENCE [LARGE SCALE GENOMIC DNA]</scope>
    <source>
        <strain evidence="3 4">BVB16</strain>
    </source>
</reference>
<evidence type="ECO:0000313" key="4">
    <source>
        <dbReference type="Proteomes" id="UP000531561"/>
    </source>
</evidence>
<protein>
    <recommendedName>
        <fullName evidence="2">Diels-Alderase N-terminal domain-containing protein</fullName>
    </recommendedName>
</protein>
<feature type="domain" description="Diels-Alderase N-terminal" evidence="2">
    <location>
        <begin position="41"/>
        <end position="178"/>
    </location>
</feature>
<dbReference type="PROSITE" id="PS51257">
    <property type="entry name" value="PROKAR_LIPOPROTEIN"/>
    <property type="match status" value="1"/>
</dbReference>
<proteinExistence type="predicted"/>
<evidence type="ECO:0000259" key="2">
    <source>
        <dbReference type="Pfam" id="PF24137"/>
    </source>
</evidence>
<dbReference type="EMBL" id="JABFCT010000006">
    <property type="protein sequence ID" value="KAF5875240.1"/>
    <property type="molecule type" value="Genomic_DNA"/>
</dbReference>
<dbReference type="RefSeq" id="XP_037194186.1">
    <property type="nucleotide sequence ID" value="XM_037334099.1"/>
</dbReference>
<gene>
    <name evidence="3" type="ORF">Bfra_003693</name>
</gene>
<sequence length="254" mass="27716">MHFLGRVWMLGAGLSACCSAAHITQDRLVSLSSENYDGTTKVELITKGLGQVDFFKLDPAPNATTFDSWYFDAMNPLTNETVIFNFEIQSPTNSANVSEPLYRVSLYGSFANGTAYSYEVEAENVNITENDENGTKVAYFGGNDFSWSGTSLLKPRPVYTVTINSTEVGISGTLILQGNLAAPHYSCGIDAAGVDQQTAPGLDGLMRYPTLTPLFLSIFAIRQCLLKDMAIMTKPGLIVLLRHRCRPRFGVTLA</sequence>
<feature type="signal peptide" evidence="1">
    <location>
        <begin position="1"/>
        <end position="20"/>
    </location>
</feature>
<feature type="chain" id="PRO_5034634636" description="Diels-Alderase N-terminal domain-containing protein" evidence="1">
    <location>
        <begin position="21"/>
        <end position="254"/>
    </location>
</feature>
<dbReference type="Pfam" id="PF24137">
    <property type="entry name" value="DA_N"/>
    <property type="match status" value="1"/>
</dbReference>
<dbReference type="AlphaFoldDB" id="A0A8H6AXD7"/>
<name>A0A8H6AXD7_9HELO</name>
<dbReference type="Proteomes" id="UP000531561">
    <property type="component" value="Unassembled WGS sequence"/>
</dbReference>
<dbReference type="OrthoDB" id="5344254at2759"/>